<dbReference type="InParanoid" id="A0A409WVV7"/>
<feature type="compositionally biased region" description="Basic and acidic residues" evidence="1">
    <location>
        <begin position="174"/>
        <end position="185"/>
    </location>
</feature>
<dbReference type="SUPFAM" id="SSF52113">
    <property type="entry name" value="BRCT domain"/>
    <property type="match status" value="1"/>
</dbReference>
<evidence type="ECO:0008006" key="4">
    <source>
        <dbReference type="Google" id="ProtNLM"/>
    </source>
</evidence>
<dbReference type="AlphaFoldDB" id="A0A409WVV7"/>
<accession>A0A409WVV7</accession>
<dbReference type="OrthoDB" id="251770at2759"/>
<proteinExistence type="predicted"/>
<reference evidence="2 3" key="1">
    <citation type="journal article" date="2018" name="Evol. Lett.">
        <title>Horizontal gene cluster transfer increased hallucinogenic mushroom diversity.</title>
        <authorList>
            <person name="Reynolds H.T."/>
            <person name="Vijayakumar V."/>
            <person name="Gluck-Thaler E."/>
            <person name="Korotkin H.B."/>
            <person name="Matheny P.B."/>
            <person name="Slot J.C."/>
        </authorList>
    </citation>
    <scope>NUCLEOTIDE SEQUENCE [LARGE SCALE GENOMIC DNA]</scope>
    <source>
        <strain evidence="2 3">2629</strain>
    </source>
</reference>
<comment type="caution">
    <text evidence="2">The sequence shown here is derived from an EMBL/GenBank/DDBJ whole genome shotgun (WGS) entry which is preliminary data.</text>
</comment>
<feature type="compositionally biased region" description="Polar residues" evidence="1">
    <location>
        <begin position="186"/>
        <end position="195"/>
    </location>
</feature>
<protein>
    <recommendedName>
        <fullName evidence="4">BRCT domain-containing protein</fullName>
    </recommendedName>
</protein>
<dbReference type="InterPro" id="IPR036420">
    <property type="entry name" value="BRCT_dom_sf"/>
</dbReference>
<evidence type="ECO:0000313" key="3">
    <source>
        <dbReference type="Proteomes" id="UP000284842"/>
    </source>
</evidence>
<dbReference type="Gene3D" id="3.40.50.10190">
    <property type="entry name" value="BRCT domain"/>
    <property type="match status" value="2"/>
</dbReference>
<sequence length="297" mass="32773">MSYAAMMVPNVKLRPRKLVHMRELRPSVFGQRRHRLQAMTLLSYIHVIVQSKNVVIYATGVSDKPTIFKQAIELCAVPTPAFTDRVTHLIAESHGGAKYKSTKGHRLPILSGVVMSLYGITDLKRQATITKILRSNEGQFMQNIERPIRVTHLLCSGDEITDNIHLAEKFNRKGEAPAVKKDTSSDRQLPSRRTTTTSATIFGNDTNNVAGFSRVPIPAAEPAMASITNGEPPTSPASVTKIFIGMTFRALGEAKAPNVQMAVEPLGGKMSNSEDEEVSFISESKLYREEKNPIMRG</sequence>
<dbReference type="CDD" id="cd00027">
    <property type="entry name" value="BRCT"/>
    <property type="match status" value="1"/>
</dbReference>
<gene>
    <name evidence="2" type="ORF">CVT24_004202</name>
</gene>
<dbReference type="EMBL" id="NHTK01005132">
    <property type="protein sequence ID" value="PPQ82650.1"/>
    <property type="molecule type" value="Genomic_DNA"/>
</dbReference>
<organism evidence="2 3">
    <name type="scientific">Panaeolus cyanescens</name>
    <dbReference type="NCBI Taxonomy" id="181874"/>
    <lineage>
        <taxon>Eukaryota</taxon>
        <taxon>Fungi</taxon>
        <taxon>Dikarya</taxon>
        <taxon>Basidiomycota</taxon>
        <taxon>Agaricomycotina</taxon>
        <taxon>Agaricomycetes</taxon>
        <taxon>Agaricomycetidae</taxon>
        <taxon>Agaricales</taxon>
        <taxon>Agaricineae</taxon>
        <taxon>Galeropsidaceae</taxon>
        <taxon>Panaeolus</taxon>
    </lineage>
</organism>
<feature type="region of interest" description="Disordered" evidence="1">
    <location>
        <begin position="174"/>
        <end position="195"/>
    </location>
</feature>
<keyword evidence="3" id="KW-1185">Reference proteome</keyword>
<dbReference type="Proteomes" id="UP000284842">
    <property type="component" value="Unassembled WGS sequence"/>
</dbReference>
<evidence type="ECO:0000313" key="2">
    <source>
        <dbReference type="EMBL" id="PPQ82650.1"/>
    </source>
</evidence>
<evidence type="ECO:0000256" key="1">
    <source>
        <dbReference type="SAM" id="MobiDB-lite"/>
    </source>
</evidence>
<name>A0A409WVV7_9AGAR</name>
<dbReference type="STRING" id="181874.A0A409WVV7"/>